<dbReference type="EMBL" id="JBDIML010000003">
    <property type="protein sequence ID" value="MEN2767680.1"/>
    <property type="molecule type" value="Genomic_DNA"/>
</dbReference>
<reference evidence="2 3" key="1">
    <citation type="submission" date="2024-05" db="EMBL/GenBank/DDBJ databases">
        <authorList>
            <person name="Haq I."/>
            <person name="Ullah Z."/>
            <person name="Ahmad R."/>
            <person name="Li M."/>
            <person name="Tong Y."/>
        </authorList>
    </citation>
    <scope>NUCLEOTIDE SEQUENCE [LARGE SCALE GENOMIC DNA]</scope>
    <source>
        <strain evidence="2 3">16A2E</strain>
    </source>
</reference>
<accession>A0ABU9XI65</accession>
<organism evidence="2 3">
    <name type="scientific">Ornithinibacillus xuwenensis</name>
    <dbReference type="NCBI Taxonomy" id="3144668"/>
    <lineage>
        <taxon>Bacteria</taxon>
        <taxon>Bacillati</taxon>
        <taxon>Bacillota</taxon>
        <taxon>Bacilli</taxon>
        <taxon>Bacillales</taxon>
        <taxon>Bacillaceae</taxon>
        <taxon>Ornithinibacillus</taxon>
    </lineage>
</organism>
<evidence type="ECO:0000256" key="1">
    <source>
        <dbReference type="SAM" id="Coils"/>
    </source>
</evidence>
<protein>
    <submittedName>
        <fullName evidence="2">Spore germination protein GerPC</fullName>
    </submittedName>
</protein>
<feature type="coiled-coil region" evidence="1">
    <location>
        <begin position="17"/>
        <end position="44"/>
    </location>
</feature>
<name>A0ABU9XI65_9BACI</name>
<dbReference type="InterPro" id="IPR019673">
    <property type="entry name" value="Spore_germination_GerPC"/>
</dbReference>
<keyword evidence="3" id="KW-1185">Reference proteome</keyword>
<proteinExistence type="predicted"/>
<sequence length="197" mass="23469">MNMYEWNQYLYDFQQTIYKQNQQIQELEAKINHLEALINEKNTHSVETIEYHFDQLKIERLDGTLHIGLSPSELANIDDLDIPKPKKHMQDKQFHAVEQELIPNLNSYIQNQGPEMIRTLSTKYEKPIEKDFEVAMINDIKNQIPSRIEFYEKEAKQKHQISNRNQLESYITDQVKKEIYHSIEKYMQGQHSKGESS</sequence>
<evidence type="ECO:0000313" key="2">
    <source>
        <dbReference type="EMBL" id="MEN2767680.1"/>
    </source>
</evidence>
<evidence type="ECO:0000313" key="3">
    <source>
        <dbReference type="Proteomes" id="UP001444625"/>
    </source>
</evidence>
<dbReference type="Proteomes" id="UP001444625">
    <property type="component" value="Unassembled WGS sequence"/>
</dbReference>
<gene>
    <name evidence="2" type="primary">gerPC</name>
    <name evidence="2" type="ORF">ABC228_10810</name>
</gene>
<dbReference type="Pfam" id="PF10737">
    <property type="entry name" value="GerPC"/>
    <property type="match status" value="1"/>
</dbReference>
<comment type="caution">
    <text evidence="2">The sequence shown here is derived from an EMBL/GenBank/DDBJ whole genome shotgun (WGS) entry which is preliminary data.</text>
</comment>
<keyword evidence="1" id="KW-0175">Coiled coil</keyword>
<dbReference type="RefSeq" id="WP_345825146.1">
    <property type="nucleotide sequence ID" value="NZ_JBDIML010000003.1"/>
</dbReference>